<feature type="region of interest" description="Disordered" evidence="1">
    <location>
        <begin position="89"/>
        <end position="151"/>
    </location>
</feature>
<name>Q6ER43_ORYSJ</name>
<gene>
    <name evidence="2" type="primary">OSJNBa0082C09.22</name>
</gene>
<dbReference type="EMBL" id="AP005613">
    <property type="protein sequence ID" value="BAD28877.1"/>
    <property type="molecule type" value="Genomic_DNA"/>
</dbReference>
<accession>Q6ER43</accession>
<feature type="compositionally biased region" description="Basic and acidic residues" evidence="1">
    <location>
        <begin position="103"/>
        <end position="112"/>
    </location>
</feature>
<dbReference type="AlphaFoldDB" id="Q6ER43"/>
<evidence type="ECO:0000313" key="3">
    <source>
        <dbReference type="Proteomes" id="UP000000763"/>
    </source>
</evidence>
<reference evidence="3" key="1">
    <citation type="journal article" date="2005" name="Nature">
        <title>The map-based sequence of the rice genome.</title>
        <authorList>
            <consortium name="International rice genome sequencing project (IRGSP)"/>
            <person name="Matsumoto T."/>
            <person name="Wu J."/>
            <person name="Kanamori H."/>
            <person name="Katayose Y."/>
            <person name="Fujisawa M."/>
            <person name="Namiki N."/>
            <person name="Mizuno H."/>
            <person name="Yamamoto K."/>
            <person name="Antonio B.A."/>
            <person name="Baba T."/>
            <person name="Sakata K."/>
            <person name="Nagamura Y."/>
            <person name="Aoki H."/>
            <person name="Arikawa K."/>
            <person name="Arita K."/>
            <person name="Bito T."/>
            <person name="Chiden Y."/>
            <person name="Fujitsuka N."/>
            <person name="Fukunaka R."/>
            <person name="Hamada M."/>
            <person name="Harada C."/>
            <person name="Hayashi A."/>
            <person name="Hijishita S."/>
            <person name="Honda M."/>
            <person name="Hosokawa S."/>
            <person name="Ichikawa Y."/>
            <person name="Idonuma A."/>
            <person name="Iijima M."/>
            <person name="Ikeda M."/>
            <person name="Ikeno M."/>
            <person name="Ito K."/>
            <person name="Ito S."/>
            <person name="Ito T."/>
            <person name="Ito Y."/>
            <person name="Ito Y."/>
            <person name="Iwabuchi A."/>
            <person name="Kamiya K."/>
            <person name="Karasawa W."/>
            <person name="Kurita K."/>
            <person name="Katagiri S."/>
            <person name="Kikuta A."/>
            <person name="Kobayashi H."/>
            <person name="Kobayashi N."/>
            <person name="Machita K."/>
            <person name="Maehara T."/>
            <person name="Masukawa M."/>
            <person name="Mizubayashi T."/>
            <person name="Mukai Y."/>
            <person name="Nagasaki H."/>
            <person name="Nagata Y."/>
            <person name="Naito S."/>
            <person name="Nakashima M."/>
            <person name="Nakama Y."/>
            <person name="Nakamichi Y."/>
            <person name="Nakamura M."/>
            <person name="Meguro A."/>
            <person name="Negishi M."/>
            <person name="Ohta I."/>
            <person name="Ohta T."/>
            <person name="Okamoto M."/>
            <person name="Ono N."/>
            <person name="Saji S."/>
            <person name="Sakaguchi M."/>
            <person name="Sakai K."/>
            <person name="Shibata M."/>
            <person name="Shimokawa T."/>
            <person name="Song J."/>
            <person name="Takazaki Y."/>
            <person name="Terasawa K."/>
            <person name="Tsugane M."/>
            <person name="Tsuji K."/>
            <person name="Ueda S."/>
            <person name="Waki K."/>
            <person name="Yamagata H."/>
            <person name="Yamamoto M."/>
            <person name="Yamamoto S."/>
            <person name="Yamane H."/>
            <person name="Yoshiki S."/>
            <person name="Yoshihara R."/>
            <person name="Yukawa K."/>
            <person name="Zhong H."/>
            <person name="Yano M."/>
            <person name="Yuan Q."/>
            <person name="Ouyang S."/>
            <person name="Liu J."/>
            <person name="Jones K.M."/>
            <person name="Gansberger K."/>
            <person name="Moffat K."/>
            <person name="Hill J."/>
            <person name="Bera J."/>
            <person name="Fadrosh D."/>
            <person name="Jin S."/>
            <person name="Johri S."/>
            <person name="Kim M."/>
            <person name="Overton L."/>
            <person name="Reardon M."/>
            <person name="Tsitrin T."/>
            <person name="Vuong H."/>
            <person name="Weaver B."/>
            <person name="Ciecko A."/>
            <person name="Tallon L."/>
            <person name="Jackson J."/>
            <person name="Pai G."/>
            <person name="Aken S.V."/>
            <person name="Utterback T."/>
            <person name="Reidmuller S."/>
            <person name="Feldblyum T."/>
            <person name="Hsiao J."/>
            <person name="Zismann V."/>
            <person name="Iobst S."/>
            <person name="de Vazeille A.R."/>
            <person name="Buell C.R."/>
            <person name="Ying K."/>
            <person name="Li Y."/>
            <person name="Lu T."/>
            <person name="Huang Y."/>
            <person name="Zhao Q."/>
            <person name="Feng Q."/>
            <person name="Zhang L."/>
            <person name="Zhu J."/>
            <person name="Weng Q."/>
            <person name="Mu J."/>
            <person name="Lu Y."/>
            <person name="Fan D."/>
            <person name="Liu Y."/>
            <person name="Guan J."/>
            <person name="Zhang Y."/>
            <person name="Yu S."/>
            <person name="Liu X."/>
            <person name="Zhang Y."/>
            <person name="Hong G."/>
            <person name="Han B."/>
            <person name="Choisne N."/>
            <person name="Demange N."/>
            <person name="Orjeda G."/>
            <person name="Samain S."/>
            <person name="Cattolico L."/>
            <person name="Pelletier E."/>
            <person name="Couloux A."/>
            <person name="Segurens B."/>
            <person name="Wincker P."/>
            <person name="D'Hont A."/>
            <person name="Scarpelli C."/>
            <person name="Weissenbach J."/>
            <person name="Salanoubat M."/>
            <person name="Quetier F."/>
            <person name="Yu Y."/>
            <person name="Kim H.R."/>
            <person name="Rambo T."/>
            <person name="Currie J."/>
            <person name="Collura K."/>
            <person name="Luo M."/>
            <person name="Yang T."/>
            <person name="Ammiraju J.S.S."/>
            <person name="Engler F."/>
            <person name="Soderlund C."/>
            <person name="Wing R.A."/>
            <person name="Palmer L.E."/>
            <person name="de la Bastide M."/>
            <person name="Spiegel L."/>
            <person name="Nascimento L."/>
            <person name="Zutavern T."/>
            <person name="O'Shaughnessy A."/>
            <person name="Dike S."/>
            <person name="Dedhia N."/>
            <person name="Preston R."/>
            <person name="Balija V."/>
            <person name="McCombie W.R."/>
            <person name="Chow T."/>
            <person name="Chen H."/>
            <person name="Chung M."/>
            <person name="Chen C."/>
            <person name="Shaw J."/>
            <person name="Wu H."/>
            <person name="Hsiao K."/>
            <person name="Chao Y."/>
            <person name="Chu M."/>
            <person name="Cheng C."/>
            <person name="Hour A."/>
            <person name="Lee P."/>
            <person name="Lin S."/>
            <person name="Lin Y."/>
            <person name="Liou J."/>
            <person name="Liu S."/>
            <person name="Hsing Y."/>
            <person name="Raghuvanshi S."/>
            <person name="Mohanty A."/>
            <person name="Bharti A.K."/>
            <person name="Gaur A."/>
            <person name="Gupta V."/>
            <person name="Kumar D."/>
            <person name="Ravi V."/>
            <person name="Vij S."/>
            <person name="Kapur A."/>
            <person name="Khurana P."/>
            <person name="Khurana P."/>
            <person name="Khurana J.P."/>
            <person name="Tyagi A.K."/>
            <person name="Gaikwad K."/>
            <person name="Singh A."/>
            <person name="Dalal V."/>
            <person name="Srivastava S."/>
            <person name="Dixit A."/>
            <person name="Pal A.K."/>
            <person name="Ghazi I.A."/>
            <person name="Yadav M."/>
            <person name="Pandit A."/>
            <person name="Bhargava A."/>
            <person name="Sureshbabu K."/>
            <person name="Batra K."/>
            <person name="Sharma T.R."/>
            <person name="Mohapatra T."/>
            <person name="Singh N.K."/>
            <person name="Messing J."/>
            <person name="Nelson A.B."/>
            <person name="Fuks G."/>
            <person name="Kavchok S."/>
            <person name="Keizer G."/>
            <person name="Linton E."/>
            <person name="Llaca V."/>
            <person name="Song R."/>
            <person name="Tanyolac B."/>
            <person name="Young S."/>
            <person name="Ho-Il K."/>
            <person name="Hahn J.H."/>
            <person name="Sangsakoo G."/>
            <person name="Vanavichit A."/>
            <person name="de Mattos Luiz.A.T."/>
            <person name="Zimmer P.D."/>
            <person name="Malone G."/>
            <person name="Dellagostin O."/>
            <person name="de Oliveira A.C."/>
            <person name="Bevan M."/>
            <person name="Bancroft I."/>
            <person name="Minx P."/>
            <person name="Cordum H."/>
            <person name="Wilson R."/>
            <person name="Cheng Z."/>
            <person name="Jin W."/>
            <person name="Jiang J."/>
            <person name="Leong S.A."/>
            <person name="Iwama H."/>
            <person name="Gojobori T."/>
            <person name="Itoh T."/>
            <person name="Niimura Y."/>
            <person name="Fujii Y."/>
            <person name="Habara T."/>
            <person name="Sakai H."/>
            <person name="Sato Y."/>
            <person name="Wilson G."/>
            <person name="Kumar K."/>
            <person name="McCouch S."/>
            <person name="Juretic N."/>
            <person name="Hoen D."/>
            <person name="Wright S."/>
            <person name="Bruskiewich R."/>
            <person name="Bureau T."/>
            <person name="Miyao A."/>
            <person name="Hirochika H."/>
            <person name="Nishikawa T."/>
            <person name="Kadowaki K."/>
            <person name="Sugiura M."/>
            <person name="Burr B."/>
            <person name="Sasaki T."/>
        </authorList>
    </citation>
    <scope>NUCLEOTIDE SEQUENCE [LARGE SCALE GENOMIC DNA]</scope>
    <source>
        <strain evidence="3">cv. Nipponbare</strain>
    </source>
</reference>
<evidence type="ECO:0000313" key="2">
    <source>
        <dbReference type="EMBL" id="BAD28877.1"/>
    </source>
</evidence>
<evidence type="ECO:0000256" key="1">
    <source>
        <dbReference type="SAM" id="MobiDB-lite"/>
    </source>
</evidence>
<reference evidence="3" key="2">
    <citation type="journal article" date="2008" name="Nucleic Acids Res.">
        <title>The rice annotation project database (RAP-DB): 2008 update.</title>
        <authorList>
            <consortium name="The rice annotation project (RAP)"/>
        </authorList>
    </citation>
    <scope>GENOME REANNOTATION</scope>
    <source>
        <strain evidence="3">cv. Nipponbare</strain>
    </source>
</reference>
<protein>
    <submittedName>
        <fullName evidence="2">Uncharacterized protein</fullName>
    </submittedName>
</protein>
<feature type="region of interest" description="Disordered" evidence="1">
    <location>
        <begin position="31"/>
        <end position="51"/>
    </location>
</feature>
<proteinExistence type="predicted"/>
<sequence length="151" mass="15425">MASAGGGSGGAALGRTGSAALGSGCGYGDGRRAAGAADLASRQPQRRREWSATWSVAADLLPPESGGGRGGGPQRIWRRRGCLDLEAAGVGVAGGSGGGRRRNQGDRRRERSMTMWAATWSAAAGLRPPRSGGVGGRRRNWAAGRRERPAS</sequence>
<dbReference type="Proteomes" id="UP000000763">
    <property type="component" value="Chromosome 2"/>
</dbReference>
<organism evidence="2 3">
    <name type="scientific">Oryza sativa subsp. japonica</name>
    <name type="common">Rice</name>
    <dbReference type="NCBI Taxonomy" id="39947"/>
    <lineage>
        <taxon>Eukaryota</taxon>
        <taxon>Viridiplantae</taxon>
        <taxon>Streptophyta</taxon>
        <taxon>Embryophyta</taxon>
        <taxon>Tracheophyta</taxon>
        <taxon>Spermatophyta</taxon>
        <taxon>Magnoliopsida</taxon>
        <taxon>Liliopsida</taxon>
        <taxon>Poales</taxon>
        <taxon>Poaceae</taxon>
        <taxon>BOP clade</taxon>
        <taxon>Oryzoideae</taxon>
        <taxon>Oryzeae</taxon>
        <taxon>Oryzinae</taxon>
        <taxon>Oryza</taxon>
        <taxon>Oryza sativa</taxon>
    </lineage>
</organism>
<feature type="compositionally biased region" description="Low complexity" evidence="1">
    <location>
        <begin position="113"/>
        <end position="131"/>
    </location>
</feature>